<proteinExistence type="predicted"/>
<dbReference type="AlphaFoldDB" id="E1SV35"/>
<dbReference type="InterPro" id="IPR018013">
    <property type="entry name" value="Channel_Tsx-like"/>
</dbReference>
<dbReference type="KEGG" id="fbl:Fbal_3136"/>
<dbReference type="GeneID" id="67183354"/>
<gene>
    <name evidence="2" type="ordered locus">Fbal_3136</name>
</gene>
<keyword evidence="1" id="KW-0732">Signal</keyword>
<sequence length="256" mass="27876">MFRPAYCALLLAPLFSLTPATALASVSAASVEVGYKAHSPGTLARNPGAFDQPYLQLDYRNLDDWGRLFSSTKLENPGQVSRDQQGQSGRTTFKSLNVVEPVMWEGRLNALLQNFISASTSTVEDNFYLGASRDLDLGAATLTVGAGLHYAFGSFAAKGLSYSGPSGYFATLNLSYPFRALGRDSAFSIAYNGQFDRAEGHQEVFRYDDYGHQWVNTLKTSLSERVYAKVYLSHLDSIGATPQGDLEYGLAFGLSL</sequence>
<dbReference type="HOGENOM" id="CLU_1119555_0_0_6"/>
<keyword evidence="3" id="KW-1185">Reference proteome</keyword>
<dbReference type="OrthoDB" id="6255436at2"/>
<name>E1SV35_FERBD</name>
<dbReference type="Pfam" id="PF03502">
    <property type="entry name" value="Channel_Tsx"/>
    <property type="match status" value="1"/>
</dbReference>
<feature type="chain" id="PRO_5003151518" evidence="1">
    <location>
        <begin position="25"/>
        <end position="256"/>
    </location>
</feature>
<feature type="signal peptide" evidence="1">
    <location>
        <begin position="1"/>
        <end position="24"/>
    </location>
</feature>
<reference evidence="2 3" key="1">
    <citation type="journal article" date="2010" name="Stand. Genomic Sci.">
        <title>Complete genome sequence of Ferrimonas balearica type strain (PAT).</title>
        <authorList>
            <person name="Nolan M."/>
            <person name="Sikorski J."/>
            <person name="Davenport K."/>
            <person name="Lucas S."/>
            <person name="Glavina Del Rio T."/>
            <person name="Tice H."/>
            <person name="Cheng J."/>
            <person name="Goodwin L."/>
            <person name="Pitluck S."/>
            <person name="Liolios K."/>
            <person name="Ivanova N."/>
            <person name="Mavromatis K."/>
            <person name="Ovchinnikova G."/>
            <person name="Pati A."/>
            <person name="Chen A."/>
            <person name="Palaniappan K."/>
            <person name="Land M."/>
            <person name="Hauser L."/>
            <person name="Chang Y."/>
            <person name="Jeffries C."/>
            <person name="Tapia R."/>
            <person name="Brettin T."/>
            <person name="Detter J."/>
            <person name="Han C."/>
            <person name="Yasawong M."/>
            <person name="Rohde M."/>
            <person name="Tindall B."/>
            <person name="Goker M."/>
            <person name="Woyke T."/>
            <person name="Bristow J."/>
            <person name="Eisen J."/>
            <person name="Markowitz V."/>
            <person name="Hugenholtz P."/>
            <person name="Kyrpides N."/>
            <person name="Klenk H."/>
            <person name="Lapidus A."/>
        </authorList>
    </citation>
    <scope>NUCLEOTIDE SEQUENCE [LARGE SCALE GENOMIC DNA]</scope>
    <source>
        <strain evidence="3">DSM 9799 / CCM 4581 / KCTC 23876 / PAT</strain>
    </source>
</reference>
<evidence type="ECO:0000256" key="1">
    <source>
        <dbReference type="SAM" id="SignalP"/>
    </source>
</evidence>
<dbReference type="EMBL" id="CP002209">
    <property type="protein sequence ID" value="ADN77335.1"/>
    <property type="molecule type" value="Genomic_DNA"/>
</dbReference>
<protein>
    <submittedName>
        <fullName evidence="2">Nucleoside-specific channel-forming protein, Tsx</fullName>
    </submittedName>
</protein>
<dbReference type="STRING" id="550540.Fbal_3136"/>
<dbReference type="GO" id="GO:0009279">
    <property type="term" value="C:cell outer membrane"/>
    <property type="evidence" value="ECO:0007669"/>
    <property type="project" value="InterPro"/>
</dbReference>
<dbReference type="Proteomes" id="UP000006683">
    <property type="component" value="Chromosome"/>
</dbReference>
<dbReference type="RefSeq" id="WP_013346641.1">
    <property type="nucleotide sequence ID" value="NC_014541.1"/>
</dbReference>
<evidence type="ECO:0000313" key="3">
    <source>
        <dbReference type="Proteomes" id="UP000006683"/>
    </source>
</evidence>
<organism evidence="2 3">
    <name type="scientific">Ferrimonas balearica (strain DSM 9799 / CCM 4581 / KCTC 23876 / PAT)</name>
    <dbReference type="NCBI Taxonomy" id="550540"/>
    <lineage>
        <taxon>Bacteria</taxon>
        <taxon>Pseudomonadati</taxon>
        <taxon>Pseudomonadota</taxon>
        <taxon>Gammaproteobacteria</taxon>
        <taxon>Alteromonadales</taxon>
        <taxon>Ferrimonadaceae</taxon>
        <taxon>Ferrimonas</taxon>
    </lineage>
</organism>
<dbReference type="eggNOG" id="ENOG5033PGD">
    <property type="taxonomic scope" value="Bacteria"/>
</dbReference>
<evidence type="ECO:0000313" key="2">
    <source>
        <dbReference type="EMBL" id="ADN77335.1"/>
    </source>
</evidence>
<accession>E1SV35</accession>